<dbReference type="Gene3D" id="3.55.50.10">
    <property type="entry name" value="Baseplate protein-like domains"/>
    <property type="match status" value="1"/>
</dbReference>
<sequence>MATYQQANRFLTATTPLGADKLLMVGLYGSEAISQLFHFQLDMIAENVTQVPFDQILGKKVTANVKAPGGNVRHFSGICNRIVQGGRDSIFTTFHLEIAPEAWFLTRRTQSRIFQQLSVPDILKKVFAGLSVQYQLKGKYEPRDYCVQYRESDFDFASRLMEEEGIFYFFTHSAGNHTMILADTPDAHVEVPFDPEAAYEPIDVSDVMEDRITTLEKTQDLRSMKVTLWDHSFELPHKHLEAEKQITDSVQVGTVNHKLKLGNPEKLELYDWPGAYAQRFDGVGPGREERPSDVQKIFEDNKRTAQIRMQEEAAAALLISGTSRLRQLTAGHRFTLKEHFNANGAYVLTSINHSARMTGNYRSGDSDEASYENSFTCIPQAVPFRPQRLTPKPVVHGTQTAVVVGPKGEELYTDKYGRVKVQFHWDRQGKNDEKSSCWVRVSQPIAGKRWGSSFWPRIGQEVVVDYLEGDPDQPIIIGSVYNADQMPAYLGKGPDSKHGDDNKVSGIKSNTTKGGTGFNELRFDDTKDKQQIFIHAEHDMDTRVKNDGMEWVQNNRHSIVGKDDSKDKAGDANEEIWRDENVHVHRHRIEHVEGNVQLLIGGGSASGGDHDVCIANNRTESVGGNQHLSVTGERQEKIGTNQILQAGQEIHLKAGMKVVIEAGMELTIKGAGGFVKIDATGVTIEGTMVKINCGGAADSAKPASPNTPKQAQPPQPKQADDAVTGQKSI</sequence>
<name>A0A1U7CTC3_9BACT</name>
<dbReference type="Pfam" id="PF05954">
    <property type="entry name" value="Phage_GPD"/>
    <property type="match status" value="1"/>
</dbReference>
<dbReference type="Pfam" id="PF04717">
    <property type="entry name" value="Phage_base_V"/>
    <property type="match status" value="1"/>
</dbReference>
<dbReference type="InterPro" id="IPR017847">
    <property type="entry name" value="T6SS_RhsGE_Vgr_subset"/>
</dbReference>
<feature type="domain" description="Gp5/Type VI secretion system Vgr protein OB-fold" evidence="5">
    <location>
        <begin position="413"/>
        <end position="481"/>
    </location>
</feature>
<dbReference type="Gene3D" id="2.30.110.50">
    <property type="match status" value="1"/>
</dbReference>
<feature type="region of interest" description="Disordered" evidence="4">
    <location>
        <begin position="696"/>
        <end position="729"/>
    </location>
</feature>
<dbReference type="KEGG" id="pbor:BSF38_03733"/>
<dbReference type="SUPFAM" id="SSF69279">
    <property type="entry name" value="Phage tail proteins"/>
    <property type="match status" value="2"/>
</dbReference>
<organism evidence="7 8">
    <name type="scientific">Paludisphaera borealis</name>
    <dbReference type="NCBI Taxonomy" id="1387353"/>
    <lineage>
        <taxon>Bacteria</taxon>
        <taxon>Pseudomonadati</taxon>
        <taxon>Planctomycetota</taxon>
        <taxon>Planctomycetia</taxon>
        <taxon>Isosphaerales</taxon>
        <taxon>Isosphaeraceae</taxon>
        <taxon>Paludisphaera</taxon>
    </lineage>
</organism>
<evidence type="ECO:0000256" key="1">
    <source>
        <dbReference type="ARBA" id="ARBA00004613"/>
    </source>
</evidence>
<dbReference type="RefSeq" id="WP_076348095.1">
    <property type="nucleotide sequence ID" value="NZ_CP019082.1"/>
</dbReference>
<dbReference type="SUPFAM" id="SSF69255">
    <property type="entry name" value="gp5 N-terminal domain-like"/>
    <property type="match status" value="1"/>
</dbReference>
<keyword evidence="3" id="KW-0964">Secreted</keyword>
<dbReference type="PANTHER" id="PTHR32305:SF15">
    <property type="entry name" value="PROTEIN RHSA-RELATED"/>
    <property type="match status" value="1"/>
</dbReference>
<dbReference type="AlphaFoldDB" id="A0A1U7CTC3"/>
<dbReference type="InterPro" id="IPR050708">
    <property type="entry name" value="T6SS_VgrG/RHS"/>
</dbReference>
<evidence type="ECO:0000259" key="5">
    <source>
        <dbReference type="Pfam" id="PF04717"/>
    </source>
</evidence>
<evidence type="ECO:0000313" key="7">
    <source>
        <dbReference type="EMBL" id="APW62200.1"/>
    </source>
</evidence>
<evidence type="ECO:0000256" key="3">
    <source>
        <dbReference type="ARBA" id="ARBA00022525"/>
    </source>
</evidence>
<dbReference type="Pfam" id="PF22178">
    <property type="entry name" value="Gp5_trimer_C"/>
    <property type="match status" value="1"/>
</dbReference>
<evidence type="ECO:0000256" key="2">
    <source>
        <dbReference type="ARBA" id="ARBA00005558"/>
    </source>
</evidence>
<evidence type="ECO:0000256" key="4">
    <source>
        <dbReference type="SAM" id="MobiDB-lite"/>
    </source>
</evidence>
<evidence type="ECO:0000313" key="8">
    <source>
        <dbReference type="Proteomes" id="UP000186309"/>
    </source>
</evidence>
<dbReference type="Gene3D" id="4.10.220.110">
    <property type="match status" value="1"/>
</dbReference>
<feature type="domain" description="Gp5/Type VI secretion system Vgr C-terminal trimerisation" evidence="6">
    <location>
        <begin position="505"/>
        <end position="602"/>
    </location>
</feature>
<dbReference type="Proteomes" id="UP000186309">
    <property type="component" value="Chromosome"/>
</dbReference>
<dbReference type="SUPFAM" id="SSF69349">
    <property type="entry name" value="Phage fibre proteins"/>
    <property type="match status" value="1"/>
</dbReference>
<dbReference type="InterPro" id="IPR006533">
    <property type="entry name" value="T6SS_Vgr_RhsGE"/>
</dbReference>
<dbReference type="OrthoDB" id="9762420at2"/>
<dbReference type="NCBIfam" id="TIGR03361">
    <property type="entry name" value="VI_Rhs_Vgr"/>
    <property type="match status" value="1"/>
</dbReference>
<protein>
    <submittedName>
        <fullName evidence="7">Uncharacterized protein</fullName>
    </submittedName>
</protein>
<evidence type="ECO:0000259" key="6">
    <source>
        <dbReference type="Pfam" id="PF22178"/>
    </source>
</evidence>
<accession>A0A1U7CTC3</accession>
<comment type="similarity">
    <text evidence="2">Belongs to the VgrG protein family.</text>
</comment>
<dbReference type="PANTHER" id="PTHR32305">
    <property type="match status" value="1"/>
</dbReference>
<dbReference type="STRING" id="1387353.BSF38_03733"/>
<dbReference type="InterPro" id="IPR006531">
    <property type="entry name" value="Gp5/Vgr_OB"/>
</dbReference>
<dbReference type="InterPro" id="IPR037026">
    <property type="entry name" value="Vgr_OB-fold_dom_sf"/>
</dbReference>
<proteinExistence type="inferred from homology"/>
<dbReference type="NCBIfam" id="TIGR01646">
    <property type="entry name" value="vgr_GE"/>
    <property type="match status" value="1"/>
</dbReference>
<reference evidence="8" key="1">
    <citation type="submission" date="2016-12" db="EMBL/GenBank/DDBJ databases">
        <title>Comparative genomics of four Isosphaeraceae planctomycetes: a common pool of plasmids and glycoside hydrolase genes.</title>
        <authorList>
            <person name="Ivanova A."/>
        </authorList>
    </citation>
    <scope>NUCLEOTIDE SEQUENCE [LARGE SCALE GENOMIC DNA]</scope>
    <source>
        <strain evidence="8">PX4</strain>
    </source>
</reference>
<dbReference type="GO" id="GO:0005576">
    <property type="term" value="C:extracellular region"/>
    <property type="evidence" value="ECO:0007669"/>
    <property type="project" value="UniProtKB-SubCell"/>
</dbReference>
<gene>
    <name evidence="7" type="ORF">BSF38_03733</name>
</gene>
<comment type="subcellular location">
    <subcellularLocation>
        <location evidence="1">Secreted</location>
    </subcellularLocation>
</comment>
<dbReference type="EMBL" id="CP019082">
    <property type="protein sequence ID" value="APW62200.1"/>
    <property type="molecule type" value="Genomic_DNA"/>
</dbReference>
<dbReference type="InterPro" id="IPR054030">
    <property type="entry name" value="Gp5_Vgr_C"/>
</dbReference>
<dbReference type="Gene3D" id="2.40.50.230">
    <property type="entry name" value="Gp5 N-terminal domain"/>
    <property type="match status" value="1"/>
</dbReference>
<keyword evidence="8" id="KW-1185">Reference proteome</keyword>